<evidence type="ECO:0000313" key="2">
    <source>
        <dbReference type="Proteomes" id="UP001589838"/>
    </source>
</evidence>
<comment type="caution">
    <text evidence="1">The sequence shown here is derived from an EMBL/GenBank/DDBJ whole genome shotgun (WGS) entry which is preliminary data.</text>
</comment>
<keyword evidence="2" id="KW-1185">Reference proteome</keyword>
<dbReference type="EMBL" id="JBHLUX010000065">
    <property type="protein sequence ID" value="MFC0472249.1"/>
    <property type="molecule type" value="Genomic_DNA"/>
</dbReference>
<evidence type="ECO:0000313" key="1">
    <source>
        <dbReference type="EMBL" id="MFC0472249.1"/>
    </source>
</evidence>
<accession>A0ABV6KG18</accession>
<dbReference type="Proteomes" id="UP001589838">
    <property type="component" value="Unassembled WGS sequence"/>
</dbReference>
<gene>
    <name evidence="1" type="ORF">ACFFHM_17560</name>
</gene>
<sequence>METVQVEKIVTSHFFLHSSDQKDIQKEVLMKELLDQKQAESVLKLYGKQIKALNDQVPATYLSSKLGIICSAYITMLGLHQVILPIPNSLSIQFYQDEKYQVDTIAFKVNIDNCYYAESHKESRREQLANFFETFITPLIINLSKTVNIRLRELWGQLLHGIEYGRKIALDLTANEREKILLDQDYHWLIKEANPSIFQSEKHVLDFPYMEVQNPTSPCMMQRMKPTCCLYYQTEGAHGKCYTCPRMTPAEREKRKQEVLASVK</sequence>
<protein>
    <submittedName>
        <fullName evidence="1">(2Fe-2S)-binding protein</fullName>
    </submittedName>
</protein>
<name>A0ABV6KG18_9BACI</name>
<reference evidence="1 2" key="1">
    <citation type="submission" date="2024-09" db="EMBL/GenBank/DDBJ databases">
        <authorList>
            <person name="Sun Q."/>
            <person name="Mori K."/>
        </authorList>
    </citation>
    <scope>NUCLEOTIDE SEQUENCE [LARGE SCALE GENOMIC DNA]</scope>
    <source>
        <strain evidence="1 2">NCAIM B.02610</strain>
    </source>
</reference>
<dbReference type="RefSeq" id="WP_335964117.1">
    <property type="nucleotide sequence ID" value="NZ_JAXBLX010000083.1"/>
</dbReference>
<proteinExistence type="predicted"/>
<organism evidence="1 2">
    <name type="scientific">Halalkalibacter kiskunsagensis</name>
    <dbReference type="NCBI Taxonomy" id="1548599"/>
    <lineage>
        <taxon>Bacteria</taxon>
        <taxon>Bacillati</taxon>
        <taxon>Bacillota</taxon>
        <taxon>Bacilli</taxon>
        <taxon>Bacillales</taxon>
        <taxon>Bacillaceae</taxon>
        <taxon>Halalkalibacter</taxon>
    </lineage>
</organism>